<dbReference type="Proteomes" id="UP001153069">
    <property type="component" value="Unassembled WGS sequence"/>
</dbReference>
<name>A0A9N8HUL6_9STRA</name>
<organism evidence="2 3">
    <name type="scientific">Seminavis robusta</name>
    <dbReference type="NCBI Taxonomy" id="568900"/>
    <lineage>
        <taxon>Eukaryota</taxon>
        <taxon>Sar</taxon>
        <taxon>Stramenopiles</taxon>
        <taxon>Ochrophyta</taxon>
        <taxon>Bacillariophyta</taxon>
        <taxon>Bacillariophyceae</taxon>
        <taxon>Bacillariophycidae</taxon>
        <taxon>Naviculales</taxon>
        <taxon>Naviculaceae</taxon>
        <taxon>Seminavis</taxon>
    </lineage>
</organism>
<protein>
    <submittedName>
        <fullName evidence="2">Uncharacterized protein</fullName>
    </submittedName>
</protein>
<feature type="signal peptide" evidence="1">
    <location>
        <begin position="1"/>
        <end position="27"/>
    </location>
</feature>
<evidence type="ECO:0000256" key="1">
    <source>
        <dbReference type="SAM" id="SignalP"/>
    </source>
</evidence>
<dbReference type="EMBL" id="CAICTM010001768">
    <property type="protein sequence ID" value="CAB9526062.1"/>
    <property type="molecule type" value="Genomic_DNA"/>
</dbReference>
<dbReference type="AlphaFoldDB" id="A0A9N8HUL6"/>
<keyword evidence="3" id="KW-1185">Reference proteome</keyword>
<reference evidence="2" key="1">
    <citation type="submission" date="2020-06" db="EMBL/GenBank/DDBJ databases">
        <authorList>
            <consortium name="Plant Systems Biology data submission"/>
        </authorList>
    </citation>
    <scope>NUCLEOTIDE SEQUENCE</scope>
    <source>
        <strain evidence="2">D6</strain>
    </source>
</reference>
<accession>A0A9N8HUL6</accession>
<sequence>MKPQITKLFLPLFLAFQLLGGAPLAESFSDKQPAKLFVNVVVHDPSEAISGKLGAKISNTKLPGFVKSRMTKRVDAAAKRFVKPTMIAGKMAEKMSNKIPEKMATMGVTATVEEHYREANYFVLLMQVRRVDMATMAEAKTENKSLGGKIQKVLGFVGAKNKDRLEAYFLPSLIEKKLPDMMTSMMGEKMGEKGVKAEAKVLPEEKQQKFFDAKIRQIRAAVADLEVEGEL</sequence>
<feature type="chain" id="PRO_5040126297" evidence="1">
    <location>
        <begin position="28"/>
        <end position="231"/>
    </location>
</feature>
<proteinExistence type="predicted"/>
<keyword evidence="1" id="KW-0732">Signal</keyword>
<comment type="caution">
    <text evidence="2">The sequence shown here is derived from an EMBL/GenBank/DDBJ whole genome shotgun (WGS) entry which is preliminary data.</text>
</comment>
<gene>
    <name evidence="2" type="ORF">SEMRO_1770_G296560.1</name>
</gene>
<evidence type="ECO:0000313" key="3">
    <source>
        <dbReference type="Proteomes" id="UP001153069"/>
    </source>
</evidence>
<evidence type="ECO:0000313" key="2">
    <source>
        <dbReference type="EMBL" id="CAB9526062.1"/>
    </source>
</evidence>